<dbReference type="GO" id="GO:0030170">
    <property type="term" value="F:pyridoxal phosphate binding"/>
    <property type="evidence" value="ECO:0007669"/>
    <property type="project" value="InterPro"/>
</dbReference>
<dbReference type="EMBL" id="AP015158">
    <property type="protein sequence ID" value="BAU03242.1"/>
    <property type="molecule type" value="Genomic_DNA"/>
</dbReference>
<dbReference type="InterPro" id="IPR005302">
    <property type="entry name" value="MoCF_Sase_C"/>
</dbReference>
<dbReference type="AlphaFoldDB" id="A0A0S3TDQ8"/>
<dbReference type="PROSITE" id="PS51340">
    <property type="entry name" value="MOSC"/>
    <property type="match status" value="1"/>
</dbReference>
<proteinExistence type="predicted"/>
<accession>A0A0S3TDQ8</accession>
<evidence type="ECO:0000313" key="2">
    <source>
        <dbReference type="EMBL" id="BAU03242.1"/>
    </source>
</evidence>
<evidence type="ECO:0000259" key="1">
    <source>
        <dbReference type="PROSITE" id="PS51340"/>
    </source>
</evidence>
<sequence length="189" mass="21576">MGFVSTLIDLSQGILFVESPCCKERLQITLESNVYEDAIEDIELYGQRYEVYSYDNETNAWFSEAIGRTCSLLRYSSFNQDFMLKKIKGAATCRDMKNKLNFANEAQFLLVSEESVCDLNRRLSSDVQKGISGKAMVQVSASRFRPNLVVSGGRPYAEDGWRYIRIGNKHFSVSSNNLLYGMIEQISYY</sequence>
<gene>
    <name evidence="2" type="primary">Vigan.UMG051400</name>
    <name evidence="2" type="ORF">VIGAN_UM051400</name>
</gene>
<dbReference type="GO" id="GO:0003824">
    <property type="term" value="F:catalytic activity"/>
    <property type="evidence" value="ECO:0007669"/>
    <property type="project" value="InterPro"/>
</dbReference>
<dbReference type="GO" id="GO:0030151">
    <property type="term" value="F:molybdenum ion binding"/>
    <property type="evidence" value="ECO:0007669"/>
    <property type="project" value="InterPro"/>
</dbReference>
<dbReference type="Pfam" id="PF03473">
    <property type="entry name" value="MOSC"/>
    <property type="match status" value="1"/>
</dbReference>
<dbReference type="SUPFAM" id="SSF141673">
    <property type="entry name" value="MOSC N-terminal domain-like"/>
    <property type="match status" value="1"/>
</dbReference>
<protein>
    <recommendedName>
        <fullName evidence="1">MOSC domain-containing protein</fullName>
    </recommendedName>
</protein>
<feature type="domain" description="MOSC" evidence="1">
    <location>
        <begin position="70"/>
        <end position="189"/>
    </location>
</feature>
<organism evidence="2">
    <name type="scientific">Vigna angularis var. angularis</name>
    <dbReference type="NCBI Taxonomy" id="157739"/>
    <lineage>
        <taxon>Eukaryota</taxon>
        <taxon>Viridiplantae</taxon>
        <taxon>Streptophyta</taxon>
        <taxon>Embryophyta</taxon>
        <taxon>Tracheophyta</taxon>
        <taxon>Spermatophyta</taxon>
        <taxon>Magnoliopsida</taxon>
        <taxon>eudicotyledons</taxon>
        <taxon>Gunneridae</taxon>
        <taxon>Pentapetalae</taxon>
        <taxon>rosids</taxon>
        <taxon>fabids</taxon>
        <taxon>Fabales</taxon>
        <taxon>Fabaceae</taxon>
        <taxon>Papilionoideae</taxon>
        <taxon>50 kb inversion clade</taxon>
        <taxon>NPAAA clade</taxon>
        <taxon>indigoferoid/millettioid clade</taxon>
        <taxon>Phaseoleae</taxon>
        <taxon>Vigna</taxon>
    </lineage>
</organism>
<name>A0A0S3TDQ8_PHAAN</name>
<reference evidence="2" key="1">
    <citation type="journal article" date="2015" name="Sci. Rep.">
        <title>The power of single molecule real-time sequencing technology in the de novo assembly of a eukaryotic genome.</title>
        <authorList>
            <person name="Sakai H."/>
            <person name="Naito K."/>
            <person name="Ogiso-Tanaka E."/>
            <person name="Takahashi Y."/>
            <person name="Iseki K."/>
            <person name="Muto C."/>
            <person name="Satou K."/>
            <person name="Teruya K."/>
            <person name="Shiroma A."/>
            <person name="Shimoji M."/>
            <person name="Hirano T."/>
            <person name="Itoh T."/>
            <person name="Kaga A."/>
            <person name="Tomooka N."/>
        </authorList>
    </citation>
    <scope>NUCLEOTIDE SEQUENCE</scope>
</reference>